<dbReference type="Proteomes" id="UP001219605">
    <property type="component" value="Chromosome"/>
</dbReference>
<dbReference type="RefSeq" id="WP_275033751.1">
    <property type="nucleotide sequence ID" value="NZ_CP118615.1"/>
</dbReference>
<evidence type="ECO:0000256" key="1">
    <source>
        <dbReference type="SAM" id="MobiDB-lite"/>
    </source>
</evidence>
<dbReference type="EMBL" id="CP118615">
    <property type="protein sequence ID" value="WDZ86879.1"/>
    <property type="molecule type" value="Genomic_DNA"/>
</dbReference>
<keyword evidence="2" id="KW-1133">Transmembrane helix</keyword>
<evidence type="ECO:0000313" key="4">
    <source>
        <dbReference type="Proteomes" id="UP001219605"/>
    </source>
</evidence>
<protein>
    <submittedName>
        <fullName evidence="3">Uncharacterized protein</fullName>
    </submittedName>
</protein>
<feature type="transmembrane region" description="Helical" evidence="2">
    <location>
        <begin position="118"/>
        <end position="140"/>
    </location>
</feature>
<feature type="compositionally biased region" description="Low complexity" evidence="1">
    <location>
        <begin position="53"/>
        <end position="77"/>
    </location>
</feature>
<reference evidence="3 4" key="1">
    <citation type="submission" date="2023-02" db="EMBL/GenBank/DDBJ databases">
        <authorList>
            <person name="Mo P."/>
        </authorList>
    </citation>
    <scope>NUCLEOTIDE SEQUENCE [LARGE SCALE GENOMIC DNA]</scope>
    <source>
        <strain evidence="3 4">HUAS 3</strain>
    </source>
</reference>
<feature type="region of interest" description="Disordered" evidence="1">
    <location>
        <begin position="1"/>
        <end position="113"/>
    </location>
</feature>
<name>A0ABY7ZYC2_9ACTN</name>
<organism evidence="3 4">
    <name type="scientific">Micromonospora cathayae</name>
    <dbReference type="NCBI Taxonomy" id="3028804"/>
    <lineage>
        <taxon>Bacteria</taxon>
        <taxon>Bacillati</taxon>
        <taxon>Actinomycetota</taxon>
        <taxon>Actinomycetes</taxon>
        <taxon>Micromonosporales</taxon>
        <taxon>Micromonosporaceae</taxon>
        <taxon>Micromonospora</taxon>
    </lineage>
</organism>
<proteinExistence type="predicted"/>
<accession>A0ABY7ZYC2</accession>
<gene>
    <name evidence="3" type="ORF">PVK37_11005</name>
</gene>
<sequence length="243" mass="24720">MKDQATPLGSSDTPATIGRPADTGTEADPERPADTAAPRTTADPADDAPPATPDRTNAPDPAAATPKPATDPEAPATDPDDATPGAVASPADADPKEPVTDPATADEQPDGRGGWHPLLRVLVTLGVVAVLVGALVVVGLRYDVAGRLLNPDRAAGARIGDCLAALPDVADGGERRSAEARTVSCSSSEAAYDVVGRVDGQTEAQVREGRQCEPFVVAGGTYYTYSSIPDGGTGYLLCLVPRS</sequence>
<evidence type="ECO:0000256" key="2">
    <source>
        <dbReference type="SAM" id="Phobius"/>
    </source>
</evidence>
<keyword evidence="2" id="KW-0472">Membrane</keyword>
<keyword evidence="2" id="KW-0812">Transmembrane</keyword>
<feature type="compositionally biased region" description="Low complexity" evidence="1">
    <location>
        <begin position="34"/>
        <end position="43"/>
    </location>
</feature>
<evidence type="ECO:0000313" key="3">
    <source>
        <dbReference type="EMBL" id="WDZ86879.1"/>
    </source>
</evidence>
<keyword evidence="4" id="KW-1185">Reference proteome</keyword>